<evidence type="ECO:0000313" key="2">
    <source>
        <dbReference type="EMBL" id="EFA86711.1"/>
    </source>
</evidence>
<dbReference type="InParanoid" id="D3AWN8"/>
<evidence type="ECO:0008006" key="4">
    <source>
        <dbReference type="Google" id="ProtNLM"/>
    </source>
</evidence>
<dbReference type="EMBL" id="ADBJ01000002">
    <property type="protein sequence ID" value="EFA86711.1"/>
    <property type="molecule type" value="Genomic_DNA"/>
</dbReference>
<feature type="chain" id="PRO_5003040558" description="Saposin B-type domain-containing protein" evidence="1">
    <location>
        <begin position="24"/>
        <end position="133"/>
    </location>
</feature>
<proteinExistence type="predicted"/>
<dbReference type="Gene3D" id="1.10.225.10">
    <property type="entry name" value="Saposin-like"/>
    <property type="match status" value="1"/>
</dbReference>
<dbReference type="GeneID" id="31356047"/>
<dbReference type="Proteomes" id="UP000001396">
    <property type="component" value="Unassembled WGS sequence"/>
</dbReference>
<keyword evidence="3" id="KW-1185">Reference proteome</keyword>
<name>D3AWN8_HETP5</name>
<protein>
    <recommendedName>
        <fullName evidence="4">Saposin B-type domain-containing protein</fullName>
    </recommendedName>
</protein>
<dbReference type="SUPFAM" id="SSF47862">
    <property type="entry name" value="Saposin"/>
    <property type="match status" value="1"/>
</dbReference>
<reference evidence="2 3" key="1">
    <citation type="journal article" date="2011" name="Genome Res.">
        <title>Phylogeny-wide analysis of social amoeba genomes highlights ancient origins for complex intercellular communication.</title>
        <authorList>
            <person name="Heidel A.J."/>
            <person name="Lawal H.M."/>
            <person name="Felder M."/>
            <person name="Schilde C."/>
            <person name="Helps N.R."/>
            <person name="Tunggal B."/>
            <person name="Rivero F."/>
            <person name="John U."/>
            <person name="Schleicher M."/>
            <person name="Eichinger L."/>
            <person name="Platzer M."/>
            <person name="Noegel A.A."/>
            <person name="Schaap P."/>
            <person name="Gloeckner G."/>
        </authorList>
    </citation>
    <scope>NUCLEOTIDE SEQUENCE [LARGE SCALE GENOMIC DNA]</scope>
    <source>
        <strain evidence="3">ATCC 26659 / Pp 5 / PN500</strain>
    </source>
</reference>
<feature type="signal peptide" evidence="1">
    <location>
        <begin position="1"/>
        <end position="23"/>
    </location>
</feature>
<keyword evidence="1" id="KW-0732">Signal</keyword>
<dbReference type="InterPro" id="IPR011001">
    <property type="entry name" value="Saposin-like"/>
</dbReference>
<evidence type="ECO:0000256" key="1">
    <source>
        <dbReference type="SAM" id="SignalP"/>
    </source>
</evidence>
<organism evidence="2 3">
    <name type="scientific">Heterostelium pallidum (strain ATCC 26659 / Pp 5 / PN500)</name>
    <name type="common">Cellular slime mold</name>
    <name type="synonym">Polysphondylium pallidum</name>
    <dbReference type="NCBI Taxonomy" id="670386"/>
    <lineage>
        <taxon>Eukaryota</taxon>
        <taxon>Amoebozoa</taxon>
        <taxon>Evosea</taxon>
        <taxon>Eumycetozoa</taxon>
        <taxon>Dictyostelia</taxon>
        <taxon>Acytosteliales</taxon>
        <taxon>Acytosteliaceae</taxon>
        <taxon>Heterostelium</taxon>
    </lineage>
</organism>
<accession>D3AWN8</accession>
<comment type="caution">
    <text evidence="2">The sequence shown here is derived from an EMBL/GenBank/DDBJ whole genome shotgun (WGS) entry which is preliminary data.</text>
</comment>
<evidence type="ECO:0000313" key="3">
    <source>
        <dbReference type="Proteomes" id="UP000001396"/>
    </source>
</evidence>
<dbReference type="AlphaFoldDB" id="D3AWN8"/>
<sequence>MKVILFVVLISLVLLIGTHKATAVEISKTEDKLGGITVECVLCLFVLETSISEIFQDLDNETIIVRDLDNVCIDLSNHTTQGNEECNQIANKFGPEIYNAVQNSTTQFEIMAEITEIIPYFVGSRSSVQELNK</sequence>
<gene>
    <name evidence="2" type="ORF">PPL_00514</name>
</gene>
<dbReference type="RefSeq" id="XP_020438815.1">
    <property type="nucleotide sequence ID" value="XM_020571541.1"/>
</dbReference>